<feature type="compositionally biased region" description="Acidic residues" evidence="6">
    <location>
        <begin position="1315"/>
        <end position="1349"/>
    </location>
</feature>
<dbReference type="PANTHER" id="PTHR23005:SF3">
    <property type="entry name" value="RETINITIS PIGMENTOSA 1-LIKE 1 PROTEIN"/>
    <property type="match status" value="1"/>
</dbReference>
<dbReference type="SMART" id="SM00537">
    <property type="entry name" value="DCX"/>
    <property type="match status" value="1"/>
</dbReference>
<dbReference type="PROSITE" id="PS50309">
    <property type="entry name" value="DC"/>
    <property type="match status" value="1"/>
</dbReference>
<keyword evidence="5" id="KW-0966">Cell projection</keyword>
<dbReference type="GO" id="GO:0035082">
    <property type="term" value="P:axoneme assembly"/>
    <property type="evidence" value="ECO:0007669"/>
    <property type="project" value="TreeGrafter"/>
</dbReference>
<keyword evidence="3" id="KW-0963">Cytoplasm</keyword>
<dbReference type="GO" id="GO:0035556">
    <property type="term" value="P:intracellular signal transduction"/>
    <property type="evidence" value="ECO:0007669"/>
    <property type="project" value="InterPro"/>
</dbReference>
<dbReference type="GO" id="GO:0042461">
    <property type="term" value="P:photoreceptor cell development"/>
    <property type="evidence" value="ECO:0007669"/>
    <property type="project" value="TreeGrafter"/>
</dbReference>
<evidence type="ECO:0000256" key="6">
    <source>
        <dbReference type="SAM" id="MobiDB-lite"/>
    </source>
</evidence>
<dbReference type="SUPFAM" id="SSF89837">
    <property type="entry name" value="Doublecortin (DC)"/>
    <property type="match status" value="1"/>
</dbReference>
<evidence type="ECO:0000256" key="1">
    <source>
        <dbReference type="ARBA" id="ARBA00004316"/>
    </source>
</evidence>
<feature type="compositionally biased region" description="Basic and acidic residues" evidence="6">
    <location>
        <begin position="564"/>
        <end position="574"/>
    </location>
</feature>
<dbReference type="GO" id="GO:0005930">
    <property type="term" value="C:axoneme"/>
    <property type="evidence" value="ECO:0007669"/>
    <property type="project" value="TreeGrafter"/>
</dbReference>
<feature type="region of interest" description="Disordered" evidence="6">
    <location>
        <begin position="1262"/>
        <end position="1426"/>
    </location>
</feature>
<feature type="compositionally biased region" description="Acidic residues" evidence="6">
    <location>
        <begin position="606"/>
        <end position="618"/>
    </location>
</feature>
<feature type="compositionally biased region" description="Low complexity" evidence="6">
    <location>
        <begin position="935"/>
        <end position="946"/>
    </location>
</feature>
<keyword evidence="4" id="KW-0677">Repeat</keyword>
<organism evidence="8 9">
    <name type="scientific">Myripristis murdjan</name>
    <name type="common">pinecone soldierfish</name>
    <dbReference type="NCBI Taxonomy" id="586833"/>
    <lineage>
        <taxon>Eukaryota</taxon>
        <taxon>Metazoa</taxon>
        <taxon>Chordata</taxon>
        <taxon>Craniata</taxon>
        <taxon>Vertebrata</taxon>
        <taxon>Euteleostomi</taxon>
        <taxon>Actinopterygii</taxon>
        <taxon>Neopterygii</taxon>
        <taxon>Teleostei</taxon>
        <taxon>Neoteleostei</taxon>
        <taxon>Acanthomorphata</taxon>
        <taxon>Holocentriformes</taxon>
        <taxon>Holocentridae</taxon>
        <taxon>Myripristis</taxon>
    </lineage>
</organism>
<evidence type="ECO:0000256" key="2">
    <source>
        <dbReference type="ARBA" id="ARBA00004496"/>
    </source>
</evidence>
<feature type="compositionally biased region" description="Polar residues" evidence="6">
    <location>
        <begin position="1190"/>
        <end position="1210"/>
    </location>
</feature>
<feature type="compositionally biased region" description="Basic and acidic residues" evidence="6">
    <location>
        <begin position="313"/>
        <end position="325"/>
    </location>
</feature>
<dbReference type="Proteomes" id="UP000472263">
    <property type="component" value="Chromosome 24"/>
</dbReference>
<sequence>MTKYEKKCGTFCFSVCSVYQPLLTISLNSLLSGWRNGSIGDTTSARQLRANMTISQGDYHQLEDKPNMSSHRRSFQCFNAIGGEGCHGSSLSRHTSKLPRISRHGMVSHHEPLEECYLCTEYRHALEARDTHASFLCHAQPHHHHHSHQYILRGPNRPEEPPVEYSVQNRHARHHRYNKKVVLVKNSDPSFQRTIILHRRTLRSLGLFLEEVSDLMQYHIRKLYTLEGRKIDSVQSLLQCPTVLVCVGREPSHSSILENFRKTVDDKLPQLSSHSTGWLDTKKNVIHPKLESKNISARQSMSTDKSLPDEADSPEHADPCPHTDEAIGDDDIEKRVLINKDGSLSMQMKVRFRLLNDETLHWSTEVKKTTAKTSEYSKGHNSFYNEQVSNEICSESDNTSLGEADKAFIIRRYQKHIEEPHCPHCCHHCQEYDVWKNLIPGTQGASCHIRSSSSSASSHTKVCQRKMVESRKTMSASSLEEYTEQVMEKETPKSAKSNTSAISKKSKASEIPGGDSVDIPEEGNVEENTEDRAASSMSAKSGMTNTSAKSSRSKVSNVPTETSAAHHEEPEERAPSSISVKSAKSNASAISKKSKASEVPVADSVDIPEEGNVEEDIDDRAASSMSAKSGMTNTSAKSSRSKVSNVPTEESAAHHEEPEERAPSSISAAIAESKSNVSKKTKNGPLENTDCSSKSNKSSKCRHKRDTASEQQRHDDALELVPSSLPNASPTEVVNEWLKRIPVDNDIYDVVDDFNEDCEGPKNTQSTEELHKINRMGENGSIDVSVTENTGDPTEADGVVNNIPNNDCQTNTESPNADNACAQKDDAKSTFHSSVQVMKILLSPKLDRCNSLPEVSPVYGRKLSTSAKGLLDCLVKLQLIHFDPQNAAAKDERYQELMNILQSLWLCDPSESEQILKQNEKVNDEHSVDDDSNRRSSSGVDVNSGSTGSRKSSVNGGVTQVHAITETLKEVQEVSESEEEAGAMSPGPLDLEIPNTINVIESAKEEGEMNGKKYKEDDHASDDTIRSNDSPKELPETPPSSKKSSGNDSSSSQNLPDEGETECQLDMGSESPPLVQRAQLTKKISHDPDPVWVLNLLSKLEKQFMTHYINAMTEFKVRWNLDDNEQLDVMINELKNEVHKRIQTSINQELKKIQSRAGQPRPPKEPISRESTTQTEERRRRLRIMIKQSIDGQAVNSDDDYTATNTSYSDQRSENDDEYCPCETCMRKKMASRLTLPAEVMPTAPVLMDFDLKTILALKNSEPGENTSEVKTAGEEETAVIAEEEPREDNAQVATDEDATAVAETIETATTGNELTEEDTAADTDGDGLAEEMAEAASADDEMAEEETTEAATTKNQSDKEETTEAGEDEDGEETAATNEDNTAESMDAITTEDETAEENDDTATADELSKDESEEETSEVATYSD</sequence>
<dbReference type="InterPro" id="IPR003533">
    <property type="entry name" value="Doublecortin_dom"/>
</dbReference>
<evidence type="ECO:0000256" key="5">
    <source>
        <dbReference type="ARBA" id="ARBA00023273"/>
    </source>
</evidence>
<dbReference type="InParanoid" id="A0A668AG98"/>
<feature type="compositionally biased region" description="Acidic residues" evidence="6">
    <location>
        <begin position="1391"/>
        <end position="1405"/>
    </location>
</feature>
<feature type="compositionally biased region" description="Acidic residues" evidence="6">
    <location>
        <begin position="518"/>
        <end position="529"/>
    </location>
</feature>
<feature type="compositionally biased region" description="Low complexity" evidence="6">
    <location>
        <begin position="494"/>
        <end position="503"/>
    </location>
</feature>
<feature type="compositionally biased region" description="Low complexity" evidence="6">
    <location>
        <begin position="1040"/>
        <end position="1052"/>
    </location>
</feature>
<feature type="compositionally biased region" description="Polar residues" evidence="6">
    <location>
        <begin position="535"/>
        <end position="562"/>
    </location>
</feature>
<evidence type="ECO:0000259" key="7">
    <source>
        <dbReference type="PROSITE" id="PS50309"/>
    </source>
</evidence>
<comment type="subcellular location">
    <subcellularLocation>
        <location evidence="1">Cell projection</location>
    </subcellularLocation>
    <subcellularLocation>
        <location evidence="2">Cytoplasm</location>
    </subcellularLocation>
</comment>
<evidence type="ECO:0000313" key="8">
    <source>
        <dbReference type="Ensembl" id="ENSMMDP00005053835.1"/>
    </source>
</evidence>
<dbReference type="GO" id="GO:0060041">
    <property type="term" value="P:retina development in camera-type eye"/>
    <property type="evidence" value="ECO:0007669"/>
    <property type="project" value="TreeGrafter"/>
</dbReference>
<reference evidence="8" key="2">
    <citation type="submission" date="2025-08" db="UniProtKB">
        <authorList>
            <consortium name="Ensembl"/>
        </authorList>
    </citation>
    <scope>IDENTIFICATION</scope>
</reference>
<feature type="region of interest" description="Disordered" evidence="6">
    <location>
        <begin position="970"/>
        <end position="1071"/>
    </location>
</feature>
<feature type="compositionally biased region" description="Basic and acidic residues" evidence="6">
    <location>
        <begin position="706"/>
        <end position="717"/>
    </location>
</feature>
<evidence type="ECO:0000313" key="9">
    <source>
        <dbReference type="Proteomes" id="UP000472263"/>
    </source>
</evidence>
<keyword evidence="9" id="KW-1185">Reference proteome</keyword>
<feature type="compositionally biased region" description="Low complexity" evidence="6">
    <location>
        <begin position="1300"/>
        <end position="1311"/>
    </location>
</feature>
<feature type="region of interest" description="Disordered" evidence="6">
    <location>
        <begin position="1151"/>
        <end position="1218"/>
    </location>
</feature>
<name>A0A668AG98_9TELE</name>
<feature type="region of interest" description="Disordered" evidence="6">
    <location>
        <begin position="467"/>
        <end position="729"/>
    </location>
</feature>
<reference evidence="8" key="1">
    <citation type="submission" date="2019-06" db="EMBL/GenBank/DDBJ databases">
        <authorList>
            <consortium name="Wellcome Sanger Institute Data Sharing"/>
        </authorList>
    </citation>
    <scope>NUCLEOTIDE SEQUENCE [LARGE SCALE GENOMIC DNA]</scope>
</reference>
<dbReference type="Ensembl" id="ENSMMDT00005054878.1">
    <property type="protein sequence ID" value="ENSMMDP00005053835.1"/>
    <property type="gene ID" value="ENSMMDG00005024207.1"/>
</dbReference>
<dbReference type="PANTHER" id="PTHR23005">
    <property type="entry name" value="RETINITIS PIGMENTOSA 1 PROTEIN"/>
    <property type="match status" value="1"/>
</dbReference>
<feature type="compositionally biased region" description="Acidic residues" evidence="6">
    <location>
        <begin position="1364"/>
        <end position="1374"/>
    </location>
</feature>
<feature type="compositionally biased region" description="Basic and acidic residues" evidence="6">
    <location>
        <begin position="1002"/>
        <end position="1035"/>
    </location>
</feature>
<feature type="compositionally biased region" description="Low complexity" evidence="6">
    <location>
        <begin position="575"/>
        <end position="591"/>
    </location>
</feature>
<feature type="compositionally biased region" description="Basic and acidic residues" evidence="6">
    <location>
        <begin position="919"/>
        <end position="934"/>
    </location>
</feature>
<feature type="compositionally biased region" description="Low complexity" evidence="6">
    <location>
        <begin position="663"/>
        <end position="673"/>
    </location>
</feature>
<proteinExistence type="predicted"/>
<feature type="compositionally biased region" description="Polar residues" evidence="6">
    <location>
        <begin position="947"/>
        <end position="958"/>
    </location>
</feature>
<reference evidence="8" key="3">
    <citation type="submission" date="2025-09" db="UniProtKB">
        <authorList>
            <consortium name="Ensembl"/>
        </authorList>
    </citation>
    <scope>IDENTIFICATION</scope>
</reference>
<protein>
    <recommendedName>
        <fullName evidence="7">Doublecortin domain-containing protein</fullName>
    </recommendedName>
</protein>
<feature type="domain" description="Doublecortin" evidence="7">
    <location>
        <begin position="179"/>
        <end position="251"/>
    </location>
</feature>
<evidence type="ECO:0000256" key="3">
    <source>
        <dbReference type="ARBA" id="ARBA00022490"/>
    </source>
</evidence>
<feature type="compositionally biased region" description="Basic and acidic residues" evidence="6">
    <location>
        <begin position="651"/>
        <end position="662"/>
    </location>
</feature>
<feature type="region of interest" description="Disordered" evidence="6">
    <location>
        <begin position="289"/>
        <end position="331"/>
    </location>
</feature>
<dbReference type="FunCoup" id="A0A668AG98">
    <property type="interactions" value="155"/>
</dbReference>
<feature type="compositionally biased region" description="Polar residues" evidence="6">
    <location>
        <begin position="293"/>
        <end position="305"/>
    </location>
</feature>
<dbReference type="InterPro" id="IPR036572">
    <property type="entry name" value="Doublecortin_dom_sf"/>
</dbReference>
<accession>A0A668AG98</accession>
<evidence type="ECO:0000256" key="4">
    <source>
        <dbReference type="ARBA" id="ARBA00022737"/>
    </source>
</evidence>
<dbReference type="GeneTree" id="ENSGT00940000154242"/>
<feature type="compositionally biased region" description="Acidic residues" evidence="6">
    <location>
        <begin position="1275"/>
        <end position="1287"/>
    </location>
</feature>
<dbReference type="Pfam" id="PF03607">
    <property type="entry name" value="DCX"/>
    <property type="match status" value="1"/>
</dbReference>
<dbReference type="Gene3D" id="3.10.20.230">
    <property type="entry name" value="Doublecortin domain"/>
    <property type="match status" value="1"/>
</dbReference>
<feature type="compositionally biased region" description="Polar residues" evidence="6">
    <location>
        <begin position="623"/>
        <end position="648"/>
    </location>
</feature>
<feature type="region of interest" description="Disordered" evidence="6">
    <location>
        <begin position="919"/>
        <end position="958"/>
    </location>
</feature>